<dbReference type="GO" id="GO:0005634">
    <property type="term" value="C:nucleus"/>
    <property type="evidence" value="ECO:0007669"/>
    <property type="project" value="TreeGrafter"/>
</dbReference>
<gene>
    <name evidence="2" type="ORF">chiPu_0023956</name>
</gene>
<sequence>AYCGFSNAHRVVPAWQNTPVATGNWGCGAFQGDAKLKALIQIMAAAQSERDMIYFTFGDAGLTEHLREMHTFLRNANCTVGIQPDFFMAESHTGVRPSVVEQLVCARGKETAEHAMLPKGT</sequence>
<dbReference type="STRING" id="137246.A0A401TBV2"/>
<dbReference type="GO" id="GO:0006282">
    <property type="term" value="P:regulation of DNA repair"/>
    <property type="evidence" value="ECO:0007669"/>
    <property type="project" value="InterPro"/>
</dbReference>
<dbReference type="InterPro" id="IPR046372">
    <property type="entry name" value="PARG_cat_C"/>
</dbReference>
<organism evidence="2 3">
    <name type="scientific">Chiloscyllium punctatum</name>
    <name type="common">Brownbanded bambooshark</name>
    <name type="synonym">Hemiscyllium punctatum</name>
    <dbReference type="NCBI Taxonomy" id="137246"/>
    <lineage>
        <taxon>Eukaryota</taxon>
        <taxon>Metazoa</taxon>
        <taxon>Chordata</taxon>
        <taxon>Craniata</taxon>
        <taxon>Vertebrata</taxon>
        <taxon>Chondrichthyes</taxon>
        <taxon>Elasmobranchii</taxon>
        <taxon>Galeomorphii</taxon>
        <taxon>Galeoidea</taxon>
        <taxon>Orectolobiformes</taxon>
        <taxon>Hemiscylliidae</taxon>
        <taxon>Chiloscyllium</taxon>
    </lineage>
</organism>
<accession>A0A401TBV2</accession>
<dbReference type="Proteomes" id="UP000287033">
    <property type="component" value="Unassembled WGS sequence"/>
</dbReference>
<comment type="caution">
    <text evidence="2">The sequence shown here is derived from an EMBL/GenBank/DDBJ whole genome shotgun (WGS) entry which is preliminary data.</text>
</comment>
<dbReference type="PANTHER" id="PTHR12837:SF15">
    <property type="entry name" value="POLY(ADP-RIBOSE) GLYCOHYDROLASE"/>
    <property type="match status" value="1"/>
</dbReference>
<evidence type="ECO:0000313" key="2">
    <source>
        <dbReference type="EMBL" id="GCC40138.1"/>
    </source>
</evidence>
<reference evidence="2 3" key="1">
    <citation type="journal article" date="2018" name="Nat. Ecol. Evol.">
        <title>Shark genomes provide insights into elasmobranch evolution and the origin of vertebrates.</title>
        <authorList>
            <person name="Hara Y"/>
            <person name="Yamaguchi K"/>
            <person name="Onimaru K"/>
            <person name="Kadota M"/>
            <person name="Koyanagi M"/>
            <person name="Keeley SD"/>
            <person name="Tatsumi K"/>
            <person name="Tanaka K"/>
            <person name="Motone F"/>
            <person name="Kageyama Y"/>
            <person name="Nozu R"/>
            <person name="Adachi N"/>
            <person name="Nishimura O"/>
            <person name="Nakagawa R"/>
            <person name="Tanegashima C"/>
            <person name="Kiyatake I"/>
            <person name="Matsumoto R"/>
            <person name="Murakumo K"/>
            <person name="Nishida K"/>
            <person name="Terakita A"/>
            <person name="Kuratani S"/>
            <person name="Sato K"/>
            <person name="Hyodo S Kuraku.S."/>
        </authorList>
    </citation>
    <scope>NUCLEOTIDE SEQUENCE [LARGE SCALE GENOMIC DNA]</scope>
</reference>
<dbReference type="GO" id="GO:0005737">
    <property type="term" value="C:cytoplasm"/>
    <property type="evidence" value="ECO:0007669"/>
    <property type="project" value="TreeGrafter"/>
</dbReference>
<dbReference type="GO" id="GO:0004649">
    <property type="term" value="F:poly(ADP-ribose) glycohydrolase activity"/>
    <property type="evidence" value="ECO:0007669"/>
    <property type="project" value="InterPro"/>
</dbReference>
<dbReference type="GO" id="GO:0009225">
    <property type="term" value="P:nucleotide-sugar metabolic process"/>
    <property type="evidence" value="ECO:0007669"/>
    <property type="project" value="TreeGrafter"/>
</dbReference>
<name>A0A401TBV2_CHIPU</name>
<feature type="non-terminal residue" evidence="2">
    <location>
        <position position="1"/>
    </location>
</feature>
<dbReference type="EMBL" id="BEZZ01030100">
    <property type="protein sequence ID" value="GCC40138.1"/>
    <property type="molecule type" value="Genomic_DNA"/>
</dbReference>
<dbReference type="OrthoDB" id="1937899at2759"/>
<protein>
    <recommendedName>
        <fullName evidence="1">PARG catalytic Macro domain-containing protein</fullName>
    </recommendedName>
</protein>
<dbReference type="AlphaFoldDB" id="A0A401TBV2"/>
<dbReference type="Pfam" id="PF05028">
    <property type="entry name" value="PARG_cat_C"/>
    <property type="match status" value="1"/>
</dbReference>
<dbReference type="PANTHER" id="PTHR12837">
    <property type="entry name" value="POLY ADP-RIBOSE GLYCOHYDROLASE"/>
    <property type="match status" value="1"/>
</dbReference>
<dbReference type="InterPro" id="IPR007724">
    <property type="entry name" value="Poly_GlycHdrlase"/>
</dbReference>
<dbReference type="GO" id="GO:1990966">
    <property type="term" value="P:ATP generation from poly-ADP-D-ribose"/>
    <property type="evidence" value="ECO:0007669"/>
    <property type="project" value="TreeGrafter"/>
</dbReference>
<evidence type="ECO:0000259" key="1">
    <source>
        <dbReference type="Pfam" id="PF05028"/>
    </source>
</evidence>
<keyword evidence="3" id="KW-1185">Reference proteome</keyword>
<dbReference type="GO" id="GO:0005975">
    <property type="term" value="P:carbohydrate metabolic process"/>
    <property type="evidence" value="ECO:0007669"/>
    <property type="project" value="InterPro"/>
</dbReference>
<proteinExistence type="predicted"/>
<evidence type="ECO:0000313" key="3">
    <source>
        <dbReference type="Proteomes" id="UP000287033"/>
    </source>
</evidence>
<feature type="domain" description="PARG catalytic Macro" evidence="1">
    <location>
        <begin position="1"/>
        <end position="62"/>
    </location>
</feature>